<gene>
    <name evidence="5" type="ORF">H312_01768</name>
</gene>
<reference evidence="5 6" key="2">
    <citation type="submission" date="2014-03" db="EMBL/GenBank/DDBJ databases">
        <title>The Genome Sequence of Anncaliia algerae insect isolate PRA339.</title>
        <authorList>
            <consortium name="The Broad Institute Genome Sequencing Platform"/>
            <consortium name="The Broad Institute Genome Sequencing Center for Infectious Disease"/>
            <person name="Cuomo C."/>
            <person name="Becnel J."/>
            <person name="Sanscrainte N."/>
            <person name="Walker B."/>
            <person name="Young S.K."/>
            <person name="Zeng Q."/>
            <person name="Gargeya S."/>
            <person name="Fitzgerald M."/>
            <person name="Haas B."/>
            <person name="Abouelleil A."/>
            <person name="Alvarado L."/>
            <person name="Arachchi H.M."/>
            <person name="Berlin A.M."/>
            <person name="Chapman S.B."/>
            <person name="Dewar J."/>
            <person name="Goldberg J."/>
            <person name="Griggs A."/>
            <person name="Gujja S."/>
            <person name="Hansen M."/>
            <person name="Howarth C."/>
            <person name="Imamovic A."/>
            <person name="Larimer J."/>
            <person name="McCowan C."/>
            <person name="Murphy C."/>
            <person name="Neiman D."/>
            <person name="Pearson M."/>
            <person name="Priest M."/>
            <person name="Roberts A."/>
            <person name="Saif S."/>
            <person name="Shea T."/>
            <person name="Sisk P."/>
            <person name="Sykes S."/>
            <person name="Wortman J."/>
            <person name="Nusbaum C."/>
            <person name="Birren B."/>
        </authorList>
    </citation>
    <scope>NUCLEOTIDE SEQUENCE [LARGE SCALE GENOMIC DNA]</scope>
    <source>
        <strain evidence="5 6">PRA339</strain>
    </source>
</reference>
<evidence type="ECO:0000256" key="1">
    <source>
        <dbReference type="ARBA" id="ARBA00004123"/>
    </source>
</evidence>
<evidence type="ECO:0000256" key="4">
    <source>
        <dbReference type="ARBA" id="ARBA00023242"/>
    </source>
</evidence>
<reference evidence="6" key="1">
    <citation type="submission" date="2013-02" db="EMBL/GenBank/DDBJ databases">
        <authorList>
            <consortium name="The Broad Institute Genome Sequencing Platform"/>
            <person name="Cuomo C."/>
            <person name="Becnel J."/>
            <person name="Sanscrainte N."/>
            <person name="Walker B."/>
            <person name="Young S.K."/>
            <person name="Zeng Q."/>
            <person name="Gargeya S."/>
            <person name="Fitzgerald M."/>
            <person name="Haas B."/>
            <person name="Abouelleil A."/>
            <person name="Alvarado L."/>
            <person name="Arachchi H.M."/>
            <person name="Berlin A.M."/>
            <person name="Chapman S.B."/>
            <person name="Dewar J."/>
            <person name="Goldberg J."/>
            <person name="Griggs A."/>
            <person name="Gujja S."/>
            <person name="Hansen M."/>
            <person name="Howarth C."/>
            <person name="Imamovic A."/>
            <person name="Larimer J."/>
            <person name="McCowan C."/>
            <person name="Murphy C."/>
            <person name="Neiman D."/>
            <person name="Pearson M."/>
            <person name="Priest M."/>
            <person name="Roberts A."/>
            <person name="Saif S."/>
            <person name="Shea T."/>
            <person name="Sisk P."/>
            <person name="Sykes S."/>
            <person name="Wortman J."/>
            <person name="Nusbaum C."/>
            <person name="Birren B."/>
        </authorList>
    </citation>
    <scope>NUCLEOTIDE SEQUENCE [LARGE SCALE GENOMIC DNA]</scope>
    <source>
        <strain evidence="6">PRA339</strain>
    </source>
</reference>
<keyword evidence="3" id="KW-0804">Transcription</keyword>
<proteinExistence type="inferred from homology"/>
<name>A0A059F1G6_9MICR</name>
<evidence type="ECO:0000256" key="3">
    <source>
        <dbReference type="ARBA" id="ARBA00023163"/>
    </source>
</evidence>
<dbReference type="InterPro" id="IPR009088">
    <property type="entry name" value="TFIIA_b-brl"/>
</dbReference>
<protein>
    <recommendedName>
        <fullName evidence="7">Transcription initiation factor IIA subunit 1</fullName>
    </recommendedName>
</protein>
<dbReference type="InterPro" id="IPR004855">
    <property type="entry name" value="TFIIA_asu/bsu"/>
</dbReference>
<keyword evidence="6" id="KW-1185">Reference proteome</keyword>
<evidence type="ECO:0008006" key="7">
    <source>
        <dbReference type="Google" id="ProtNLM"/>
    </source>
</evidence>
<dbReference type="SUPFAM" id="SSF47396">
    <property type="entry name" value="Transcription factor IIA (TFIIA), alpha-helical domain"/>
    <property type="match status" value="1"/>
</dbReference>
<dbReference type="CDD" id="cd07976">
    <property type="entry name" value="TFIIA_alpha_beta_like"/>
    <property type="match status" value="1"/>
</dbReference>
<dbReference type="Proteomes" id="UP000030655">
    <property type="component" value="Unassembled WGS sequence"/>
</dbReference>
<dbReference type="GO" id="GO:0006367">
    <property type="term" value="P:transcription initiation at RNA polymerase II promoter"/>
    <property type="evidence" value="ECO:0007669"/>
    <property type="project" value="InterPro"/>
</dbReference>
<dbReference type="VEuPathDB" id="MicrosporidiaDB:H312_01768"/>
<dbReference type="OrthoDB" id="6275927at2759"/>
<evidence type="ECO:0000256" key="2">
    <source>
        <dbReference type="ARBA" id="ARBA00010059"/>
    </source>
</evidence>
<dbReference type="Gene3D" id="1.10.287.100">
    <property type="match status" value="1"/>
</dbReference>
<organism evidence="5 6">
    <name type="scientific">Anncaliia algerae PRA339</name>
    <dbReference type="NCBI Taxonomy" id="1288291"/>
    <lineage>
        <taxon>Eukaryota</taxon>
        <taxon>Fungi</taxon>
        <taxon>Fungi incertae sedis</taxon>
        <taxon>Microsporidia</taxon>
        <taxon>Tubulinosematoidea</taxon>
        <taxon>Tubulinosematidae</taxon>
        <taxon>Anncaliia</taxon>
    </lineage>
</organism>
<dbReference type="EMBL" id="KK365161">
    <property type="protein sequence ID" value="KCZ80821.1"/>
    <property type="molecule type" value="Genomic_DNA"/>
</dbReference>
<accession>A0A059F1G6</accession>
<comment type="similarity">
    <text evidence="2">Belongs to the TFIIA subunit 1 family.</text>
</comment>
<dbReference type="PANTHER" id="PTHR12694">
    <property type="entry name" value="TRANSCRIPTION INITIATION FACTOR IIA SUBUNIT 1"/>
    <property type="match status" value="1"/>
</dbReference>
<comment type="subcellular location">
    <subcellularLocation>
        <location evidence="1">Nucleus</location>
    </subcellularLocation>
</comment>
<evidence type="ECO:0000313" key="6">
    <source>
        <dbReference type="Proteomes" id="UP000030655"/>
    </source>
</evidence>
<dbReference type="SUPFAM" id="SSF50784">
    <property type="entry name" value="Transcription factor IIA (TFIIA), beta-barrel domain"/>
    <property type="match status" value="1"/>
</dbReference>
<dbReference type="Gene3D" id="2.30.18.10">
    <property type="entry name" value="Transcription factor IIA (TFIIA), beta-barrel domain"/>
    <property type="match status" value="1"/>
</dbReference>
<dbReference type="AlphaFoldDB" id="A0A059F1G6"/>
<evidence type="ECO:0000313" key="5">
    <source>
        <dbReference type="EMBL" id="KCZ80821.1"/>
    </source>
</evidence>
<dbReference type="PANTHER" id="PTHR12694:SF8">
    <property type="entry name" value="TRANSCRIPTION INITIATION FACTOR IIA SUBUNIT 1"/>
    <property type="match status" value="1"/>
</dbReference>
<dbReference type="HOGENOM" id="CLU_030027_2_1_1"/>
<dbReference type="STRING" id="1288291.A0A059F1G6"/>
<dbReference type="Pfam" id="PF03153">
    <property type="entry name" value="TFIIA"/>
    <property type="match status" value="1"/>
</dbReference>
<dbReference type="GO" id="GO:0005672">
    <property type="term" value="C:transcription factor TFIIA complex"/>
    <property type="evidence" value="ECO:0007669"/>
    <property type="project" value="InterPro"/>
</dbReference>
<sequence>MNFEINRVYRFIIEEVCRTVEDESILTNIDSVALKELKTGWYEKLAEYTDLSNMPDMNRPISHLDFEPNYNNMMMLDNDVYMDDIRSSETVEENCDNLFMCLYVKVNKSKNKWKCQFKDGFVNIGPMDFAFSTAQGDLLW</sequence>
<keyword evidence="4" id="KW-0539">Nucleus</keyword>